<accession>A0AAW5P0N1</accession>
<dbReference type="Pfam" id="PF05704">
    <property type="entry name" value="Caps_synth"/>
    <property type="match status" value="1"/>
</dbReference>
<gene>
    <name evidence="1" type="ORF">NXW97_19450</name>
</gene>
<reference evidence="1" key="1">
    <citation type="submission" date="2022-08" db="EMBL/GenBank/DDBJ databases">
        <title>Genome Sequencing of Bacteroides fragilis Group Isolates with Nanopore Technology.</title>
        <authorList>
            <person name="Tisza M.J."/>
            <person name="Smith D."/>
            <person name="Dekker J.P."/>
        </authorList>
    </citation>
    <scope>NUCLEOTIDE SEQUENCE</scope>
    <source>
        <strain evidence="1">BFG-351</strain>
    </source>
</reference>
<dbReference type="InterPro" id="IPR008441">
    <property type="entry name" value="AfumC-like_glycosyl_Trfase"/>
</dbReference>
<name>A0AAW5P0N1_9BACE</name>
<proteinExistence type="predicted"/>
<dbReference type="Proteomes" id="UP001204548">
    <property type="component" value="Unassembled WGS sequence"/>
</dbReference>
<dbReference type="AlphaFoldDB" id="A0AAW5P0N1"/>
<comment type="caution">
    <text evidence="1">The sequence shown here is derived from an EMBL/GenBank/DDBJ whole genome shotgun (WGS) entry which is preliminary data.</text>
</comment>
<evidence type="ECO:0000313" key="1">
    <source>
        <dbReference type="EMBL" id="MCS2794145.1"/>
    </source>
</evidence>
<dbReference type="RefSeq" id="WP_010538582.1">
    <property type="nucleotide sequence ID" value="NZ_CAJTBR010000064.1"/>
</dbReference>
<sequence>MGIWQYYKQAGGFKLLIQYWKAHVLGYAFLEFILLGKSKTALEIFRLAVNNRIHEKLKRKYKYVITKKLTIPEKGKCQKSNKVWVCWFQGVENAPLLVRRCYESLCKYLRDREIVLITQDNLFNYVQFPDYILKKWEAGVITNTHFSDLLRLELLIKYGGTWIDATVLCTSGKYPKYLFDSDLFFFQKLKPGKDGDCIPLSSWFITSISNNKILIATRELLYTYWHEHDFLVDYFLFHHFMYMACEEYPEEYNKVVKFSNSIPHILSLGLFQQYDEEKYQALVDMTCFHKLSYKLNEDNIKRKGTYYSILINQ</sequence>
<protein>
    <submittedName>
        <fullName evidence="1">Capsular polysaccharide synthesis protein</fullName>
    </submittedName>
</protein>
<dbReference type="EMBL" id="JANUTS010000001">
    <property type="protein sequence ID" value="MCS2794145.1"/>
    <property type="molecule type" value="Genomic_DNA"/>
</dbReference>
<dbReference type="Gene3D" id="3.90.550.20">
    <property type="match status" value="1"/>
</dbReference>
<organism evidence="1 2">
    <name type="scientific">Bacteroides faecis</name>
    <dbReference type="NCBI Taxonomy" id="674529"/>
    <lineage>
        <taxon>Bacteria</taxon>
        <taxon>Pseudomonadati</taxon>
        <taxon>Bacteroidota</taxon>
        <taxon>Bacteroidia</taxon>
        <taxon>Bacteroidales</taxon>
        <taxon>Bacteroidaceae</taxon>
        <taxon>Bacteroides</taxon>
    </lineage>
</organism>
<dbReference type="GO" id="GO:0016757">
    <property type="term" value="F:glycosyltransferase activity"/>
    <property type="evidence" value="ECO:0007669"/>
    <property type="project" value="InterPro"/>
</dbReference>
<dbReference type="InterPro" id="IPR029044">
    <property type="entry name" value="Nucleotide-diphossugar_trans"/>
</dbReference>
<dbReference type="SUPFAM" id="SSF53448">
    <property type="entry name" value="Nucleotide-diphospho-sugar transferases"/>
    <property type="match status" value="1"/>
</dbReference>
<evidence type="ECO:0000313" key="2">
    <source>
        <dbReference type="Proteomes" id="UP001204548"/>
    </source>
</evidence>